<organism evidence="1">
    <name type="scientific">Anguilla anguilla</name>
    <name type="common">European freshwater eel</name>
    <name type="synonym">Muraena anguilla</name>
    <dbReference type="NCBI Taxonomy" id="7936"/>
    <lineage>
        <taxon>Eukaryota</taxon>
        <taxon>Metazoa</taxon>
        <taxon>Chordata</taxon>
        <taxon>Craniata</taxon>
        <taxon>Vertebrata</taxon>
        <taxon>Euteleostomi</taxon>
        <taxon>Actinopterygii</taxon>
        <taxon>Neopterygii</taxon>
        <taxon>Teleostei</taxon>
        <taxon>Anguilliformes</taxon>
        <taxon>Anguillidae</taxon>
        <taxon>Anguilla</taxon>
    </lineage>
</organism>
<sequence length="37" mass="4231">MSICIKHEVVHMFINHVIGTPVALQSRLYSSETEFVN</sequence>
<dbReference type="AlphaFoldDB" id="A0A0E9TZT0"/>
<protein>
    <submittedName>
        <fullName evidence="1">Uncharacterized protein</fullName>
    </submittedName>
</protein>
<proteinExistence type="predicted"/>
<reference evidence="1" key="1">
    <citation type="submission" date="2014-11" db="EMBL/GenBank/DDBJ databases">
        <authorList>
            <person name="Amaro Gonzalez C."/>
        </authorList>
    </citation>
    <scope>NUCLEOTIDE SEQUENCE</scope>
</reference>
<reference evidence="1" key="2">
    <citation type="journal article" date="2015" name="Fish Shellfish Immunol.">
        <title>Early steps in the European eel (Anguilla anguilla)-Vibrio vulnificus interaction in the gills: Role of the RtxA13 toxin.</title>
        <authorList>
            <person name="Callol A."/>
            <person name="Pajuelo D."/>
            <person name="Ebbesson L."/>
            <person name="Teles M."/>
            <person name="MacKenzie S."/>
            <person name="Amaro C."/>
        </authorList>
    </citation>
    <scope>NUCLEOTIDE SEQUENCE</scope>
</reference>
<dbReference type="EMBL" id="GBXM01049590">
    <property type="protein sequence ID" value="JAH58987.1"/>
    <property type="molecule type" value="Transcribed_RNA"/>
</dbReference>
<name>A0A0E9TZT0_ANGAN</name>
<accession>A0A0E9TZT0</accession>
<evidence type="ECO:0000313" key="1">
    <source>
        <dbReference type="EMBL" id="JAH58987.1"/>
    </source>
</evidence>